<dbReference type="InterPro" id="IPR011962">
    <property type="entry name" value="dCTP_deaminase"/>
</dbReference>
<feature type="region of interest" description="Disordered" evidence="3">
    <location>
        <begin position="172"/>
        <end position="206"/>
    </location>
</feature>
<sequence length="206" mass="22462">MSALGRGAIIKRMRAGDLSVSPLLSRDQIGASSVDLRMGNVALIVRARGTSHVDPAEVKRDGASDHARETRFQQKHERHELPFYSRLLLHPGALVLVPTLEWVSLPSDIMGAVTARSTWAREGLNIATATLIEPGYQGIVTLELANLGEIPIALYPGLEIAQIAFASVTGKTERPDKPQFDLSFEPRQGTIPKKSEYPFLSKEPAS</sequence>
<protein>
    <submittedName>
        <fullName evidence="4">dCTP deaminase</fullName>
        <ecNumber evidence="4">3.5.4.13</ecNumber>
    </submittedName>
</protein>
<dbReference type="EMBL" id="JAFCJH010000001">
    <property type="protein sequence ID" value="MBR0794004.1"/>
    <property type="molecule type" value="Genomic_DNA"/>
</dbReference>
<dbReference type="GO" id="GO:0008829">
    <property type="term" value="F:dCTP deaminase activity"/>
    <property type="evidence" value="ECO:0007669"/>
    <property type="project" value="UniProtKB-EC"/>
</dbReference>
<name>A0ABS5FBB5_9BRAD</name>
<evidence type="ECO:0000256" key="3">
    <source>
        <dbReference type="SAM" id="MobiDB-lite"/>
    </source>
</evidence>
<dbReference type="PANTHER" id="PTHR42680:SF3">
    <property type="entry name" value="DCTP DEAMINASE"/>
    <property type="match status" value="1"/>
</dbReference>
<reference evidence="5" key="1">
    <citation type="journal article" date="2021" name="ISME J.">
        <title>Evolutionary origin and ecological implication of a unique nif island in free-living Bradyrhizobium lineages.</title>
        <authorList>
            <person name="Tao J."/>
        </authorList>
    </citation>
    <scope>NUCLEOTIDE SEQUENCE [LARGE SCALE GENOMIC DNA]</scope>
    <source>
        <strain evidence="5">SZCCT0434</strain>
    </source>
</reference>
<dbReference type="CDD" id="cd07557">
    <property type="entry name" value="trimeric_dUTPase"/>
    <property type="match status" value="1"/>
</dbReference>
<dbReference type="Gene3D" id="2.70.40.10">
    <property type="match status" value="1"/>
</dbReference>
<organism evidence="4 5">
    <name type="scientific">Bradyrhizobium jicamae</name>
    <dbReference type="NCBI Taxonomy" id="280332"/>
    <lineage>
        <taxon>Bacteria</taxon>
        <taxon>Pseudomonadati</taxon>
        <taxon>Pseudomonadota</taxon>
        <taxon>Alphaproteobacteria</taxon>
        <taxon>Hyphomicrobiales</taxon>
        <taxon>Nitrobacteraceae</taxon>
        <taxon>Bradyrhizobium</taxon>
    </lineage>
</organism>
<evidence type="ECO:0000256" key="2">
    <source>
        <dbReference type="ARBA" id="ARBA00023080"/>
    </source>
</evidence>
<keyword evidence="1 4" id="KW-0378">Hydrolase</keyword>
<dbReference type="Proteomes" id="UP001315278">
    <property type="component" value="Unassembled WGS sequence"/>
</dbReference>
<comment type="caution">
    <text evidence="4">The sequence shown here is derived from an EMBL/GenBank/DDBJ whole genome shotgun (WGS) entry which is preliminary data.</text>
</comment>
<dbReference type="EC" id="3.5.4.13" evidence="4"/>
<dbReference type="SUPFAM" id="SSF51283">
    <property type="entry name" value="dUTPase-like"/>
    <property type="match status" value="1"/>
</dbReference>
<keyword evidence="2" id="KW-0546">Nucleotide metabolism</keyword>
<gene>
    <name evidence="4" type="primary">dcd</name>
    <name evidence="4" type="ORF">JQ615_01230</name>
</gene>
<evidence type="ECO:0000313" key="4">
    <source>
        <dbReference type="EMBL" id="MBR0794004.1"/>
    </source>
</evidence>
<evidence type="ECO:0000313" key="5">
    <source>
        <dbReference type="Proteomes" id="UP001315278"/>
    </source>
</evidence>
<dbReference type="InterPro" id="IPR036157">
    <property type="entry name" value="dUTPase-like_sf"/>
</dbReference>
<dbReference type="InterPro" id="IPR033704">
    <property type="entry name" value="dUTPase_trimeric"/>
</dbReference>
<evidence type="ECO:0000256" key="1">
    <source>
        <dbReference type="ARBA" id="ARBA00022801"/>
    </source>
</evidence>
<dbReference type="RefSeq" id="WP_212491585.1">
    <property type="nucleotide sequence ID" value="NZ_JAFCJH010000001.1"/>
</dbReference>
<keyword evidence="5" id="KW-1185">Reference proteome</keyword>
<dbReference type="PANTHER" id="PTHR42680">
    <property type="entry name" value="DCTP DEAMINASE"/>
    <property type="match status" value="1"/>
</dbReference>
<proteinExistence type="predicted"/>
<dbReference type="Pfam" id="PF22769">
    <property type="entry name" value="DCD"/>
    <property type="match status" value="1"/>
</dbReference>
<dbReference type="NCBIfam" id="TIGR02274">
    <property type="entry name" value="dCTP_deam"/>
    <property type="match status" value="1"/>
</dbReference>
<accession>A0ABS5FBB5</accession>